<dbReference type="CDD" id="cd00082">
    <property type="entry name" value="HisKA"/>
    <property type="match status" value="1"/>
</dbReference>
<dbReference type="FunFam" id="1.10.287.130:FF:000004">
    <property type="entry name" value="Ethylene receptor 1"/>
    <property type="match status" value="1"/>
</dbReference>
<evidence type="ECO:0000256" key="3">
    <source>
        <dbReference type="ARBA" id="ARBA00012438"/>
    </source>
</evidence>
<feature type="domain" description="Response regulatory" evidence="18">
    <location>
        <begin position="641"/>
        <end position="755"/>
    </location>
</feature>
<dbReference type="FunFam" id="3.30.565.10:FF:000010">
    <property type="entry name" value="Sensor histidine kinase RcsC"/>
    <property type="match status" value="1"/>
</dbReference>
<dbReference type="CDD" id="cd17546">
    <property type="entry name" value="REC_hyHK_CKI1_RcsC-like"/>
    <property type="match status" value="1"/>
</dbReference>
<dbReference type="SUPFAM" id="SSF158472">
    <property type="entry name" value="HAMP domain-like"/>
    <property type="match status" value="1"/>
</dbReference>
<feature type="modified residue" description="4-aspartylphosphate" evidence="14">
    <location>
        <position position="690"/>
    </location>
</feature>
<keyword evidence="4" id="KW-0997">Cell inner membrane</keyword>
<evidence type="ECO:0000256" key="10">
    <source>
        <dbReference type="ARBA" id="ARBA00022840"/>
    </source>
</evidence>
<dbReference type="PRINTS" id="PR00344">
    <property type="entry name" value="BCTRLSENSOR"/>
</dbReference>
<dbReference type="SUPFAM" id="SSF55874">
    <property type="entry name" value="ATPase domain of HSP90 chaperone/DNA topoisomerase II/histidine kinase"/>
    <property type="match status" value="1"/>
</dbReference>
<dbReference type="SMART" id="SM00388">
    <property type="entry name" value="HisKA"/>
    <property type="match status" value="1"/>
</dbReference>
<dbReference type="Pfam" id="PF00512">
    <property type="entry name" value="HisKA"/>
    <property type="match status" value="1"/>
</dbReference>
<evidence type="ECO:0000256" key="16">
    <source>
        <dbReference type="SAM" id="Phobius"/>
    </source>
</evidence>
<dbReference type="Proteomes" id="UP000595332">
    <property type="component" value="Chromosome"/>
</dbReference>
<evidence type="ECO:0000256" key="9">
    <source>
        <dbReference type="ARBA" id="ARBA00022777"/>
    </source>
</evidence>
<dbReference type="InterPro" id="IPR036890">
    <property type="entry name" value="HATPase_C_sf"/>
</dbReference>
<dbReference type="InterPro" id="IPR003661">
    <property type="entry name" value="HisK_dim/P_dom"/>
</dbReference>
<evidence type="ECO:0000256" key="13">
    <source>
        <dbReference type="ARBA" id="ARBA00023136"/>
    </source>
</evidence>
<keyword evidence="9 20" id="KW-0418">Kinase</keyword>
<evidence type="ECO:0000256" key="2">
    <source>
        <dbReference type="ARBA" id="ARBA00004429"/>
    </source>
</evidence>
<dbReference type="Gene3D" id="3.30.565.10">
    <property type="entry name" value="Histidine kinase-like ATPase, C-terminal domain"/>
    <property type="match status" value="1"/>
</dbReference>
<dbReference type="SUPFAM" id="SSF47384">
    <property type="entry name" value="Homodimeric domain of signal transducing histidine kinase"/>
    <property type="match status" value="1"/>
</dbReference>
<dbReference type="AlphaFoldDB" id="A0A7R6PJ87"/>
<dbReference type="PANTHER" id="PTHR45339:SF1">
    <property type="entry name" value="HYBRID SIGNAL TRANSDUCTION HISTIDINE KINASE J"/>
    <property type="match status" value="1"/>
</dbReference>
<keyword evidence="15" id="KW-0175">Coiled coil</keyword>
<dbReference type="Pfam" id="PF00672">
    <property type="entry name" value="HAMP"/>
    <property type="match status" value="1"/>
</dbReference>
<reference evidence="20 21" key="1">
    <citation type="journal article" date="2008" name="Int. J. Syst. Evol. Microbiol.">
        <title>Neptunomonas japonica sp. nov., an Osedax japonicus symbiont-like bacterium isolated from sediment adjacent to sperm whale carcasses off Kagoshima, Japan.</title>
        <authorList>
            <person name="Miyazaki M."/>
            <person name="Nogi Y."/>
            <person name="Fujiwara Y."/>
            <person name="Kawato M."/>
            <person name="Kubokawa K."/>
            <person name="Horikoshi K."/>
        </authorList>
    </citation>
    <scope>NUCLEOTIDE SEQUENCE [LARGE SCALE GENOMIC DNA]</scope>
    <source>
        <strain evidence="20 21">JAMM 1380</strain>
    </source>
</reference>
<evidence type="ECO:0000256" key="12">
    <source>
        <dbReference type="ARBA" id="ARBA00023012"/>
    </source>
</evidence>
<dbReference type="InterPro" id="IPR005467">
    <property type="entry name" value="His_kinase_dom"/>
</dbReference>
<protein>
    <recommendedName>
        <fullName evidence="3">histidine kinase</fullName>
        <ecNumber evidence="3">2.7.13.3</ecNumber>
    </recommendedName>
</protein>
<dbReference type="InterPro" id="IPR019247">
    <property type="entry name" value="Histidine_kinase_BarA_N"/>
</dbReference>
<evidence type="ECO:0000256" key="1">
    <source>
        <dbReference type="ARBA" id="ARBA00000085"/>
    </source>
</evidence>
<accession>A0A7R6PJ87</accession>
<dbReference type="GO" id="GO:0005524">
    <property type="term" value="F:ATP binding"/>
    <property type="evidence" value="ECO:0007669"/>
    <property type="project" value="UniProtKB-KW"/>
</dbReference>
<dbReference type="InterPro" id="IPR003660">
    <property type="entry name" value="HAMP_dom"/>
</dbReference>
<keyword evidence="6 20" id="KW-0808">Transferase</keyword>
<dbReference type="Pfam" id="PF02518">
    <property type="entry name" value="HATPase_c"/>
    <property type="match status" value="1"/>
</dbReference>
<evidence type="ECO:0000256" key="15">
    <source>
        <dbReference type="SAM" id="Coils"/>
    </source>
</evidence>
<proteinExistence type="predicted"/>
<gene>
    <name evidence="20" type="primary">barA</name>
    <name evidence="20" type="ORF">NEJAP_3284</name>
</gene>
<keyword evidence="11 16" id="KW-1133">Transmembrane helix</keyword>
<dbReference type="Gene3D" id="6.10.340.10">
    <property type="match status" value="1"/>
</dbReference>
<evidence type="ECO:0000259" key="17">
    <source>
        <dbReference type="PROSITE" id="PS50109"/>
    </source>
</evidence>
<dbReference type="KEGG" id="njp:NEJAP_3284"/>
<keyword evidence="8" id="KW-0547">Nucleotide-binding</keyword>
<name>A0A7R6PJ87_9GAMM</name>
<dbReference type="InterPro" id="IPR001789">
    <property type="entry name" value="Sig_transdc_resp-reg_receiver"/>
</dbReference>
<evidence type="ECO:0000259" key="19">
    <source>
        <dbReference type="PROSITE" id="PS50885"/>
    </source>
</evidence>
<evidence type="ECO:0000256" key="14">
    <source>
        <dbReference type="PROSITE-ProRule" id="PRU00169"/>
    </source>
</evidence>
<dbReference type="PANTHER" id="PTHR45339">
    <property type="entry name" value="HYBRID SIGNAL TRANSDUCTION HISTIDINE KINASE J"/>
    <property type="match status" value="1"/>
</dbReference>
<evidence type="ECO:0000256" key="11">
    <source>
        <dbReference type="ARBA" id="ARBA00022989"/>
    </source>
</evidence>
<evidence type="ECO:0000256" key="5">
    <source>
        <dbReference type="ARBA" id="ARBA00022553"/>
    </source>
</evidence>
<dbReference type="Pfam" id="PF09984">
    <property type="entry name" value="sCache_4"/>
    <property type="match status" value="1"/>
</dbReference>
<dbReference type="SMART" id="SM00387">
    <property type="entry name" value="HATPase_c"/>
    <property type="match status" value="1"/>
</dbReference>
<dbReference type="EMBL" id="AP014546">
    <property type="protein sequence ID" value="BBB31222.1"/>
    <property type="molecule type" value="Genomic_DNA"/>
</dbReference>
<keyword evidence="13 16" id="KW-0472">Membrane</keyword>
<dbReference type="PROSITE" id="PS50109">
    <property type="entry name" value="HIS_KIN"/>
    <property type="match status" value="1"/>
</dbReference>
<organism evidence="20 21">
    <name type="scientific">Neptunomonas japonica JAMM 1380</name>
    <dbReference type="NCBI Taxonomy" id="1441457"/>
    <lineage>
        <taxon>Bacteria</taxon>
        <taxon>Pseudomonadati</taxon>
        <taxon>Pseudomonadota</taxon>
        <taxon>Gammaproteobacteria</taxon>
        <taxon>Oceanospirillales</taxon>
        <taxon>Oceanospirillaceae</taxon>
        <taxon>Neptunomonas</taxon>
    </lineage>
</organism>
<dbReference type="Pfam" id="PF00072">
    <property type="entry name" value="Response_reg"/>
    <property type="match status" value="1"/>
</dbReference>
<evidence type="ECO:0000256" key="4">
    <source>
        <dbReference type="ARBA" id="ARBA00022519"/>
    </source>
</evidence>
<evidence type="ECO:0000256" key="8">
    <source>
        <dbReference type="ARBA" id="ARBA00022741"/>
    </source>
</evidence>
<evidence type="ECO:0000256" key="7">
    <source>
        <dbReference type="ARBA" id="ARBA00022692"/>
    </source>
</evidence>
<dbReference type="Gene3D" id="3.40.50.2300">
    <property type="match status" value="1"/>
</dbReference>
<dbReference type="CDD" id="cd16922">
    <property type="entry name" value="HATPase_EvgS-ArcB-TorS-like"/>
    <property type="match status" value="1"/>
</dbReference>
<keyword evidence="4" id="KW-1003">Cell membrane</keyword>
<dbReference type="SMART" id="SM00304">
    <property type="entry name" value="HAMP"/>
    <property type="match status" value="1"/>
</dbReference>
<comment type="catalytic activity">
    <reaction evidence="1">
        <text>ATP + protein L-histidine = ADP + protein N-phospho-L-histidine.</text>
        <dbReference type="EC" id="2.7.13.3"/>
    </reaction>
</comment>
<dbReference type="SUPFAM" id="SSF52172">
    <property type="entry name" value="CheY-like"/>
    <property type="match status" value="1"/>
</dbReference>
<dbReference type="GO" id="GO:0005886">
    <property type="term" value="C:plasma membrane"/>
    <property type="evidence" value="ECO:0007669"/>
    <property type="project" value="UniProtKB-SubCell"/>
</dbReference>
<dbReference type="GO" id="GO:0000155">
    <property type="term" value="F:phosphorelay sensor kinase activity"/>
    <property type="evidence" value="ECO:0007669"/>
    <property type="project" value="InterPro"/>
</dbReference>
<sequence>MLLTLLPLLFMSLLLGGYFTYTRLQDAEYSLLERGQLLARLIASSSEFGFITNNSELLKNLSKGPLLEQDVSDILFLDGKYELILRSAEFPIDLQIASGETYNHNEYWYFTQPIITTGIPFLDNSEFQESEQIIETIGWVVVVISESRKVQQEEQIFIANTLLLLIGSIFTFFLAQRFGKRISLPILELTQTMEKIQAGQYDARITNTYTGEFNSLAIGLNNLADTVHKSIKNQENKIELATRKLQFTLHHLEQQNNALATARKRADEANKAKDDFLARMSHELRTPLTSVVGFSKLLKQSPCTEEQLEHIRIINQTSQMLLSIIDDILDFSKLQQDAITIEHIPFNLEDAVYDVMEMQAPLAHSKGLELIAHLPETERLEIIGDPTRLRQIVSNILSNAVKFTESGSVETYLSIKQLNKQQSLFTLKIIDTGIGIPQKQLEQLFKAFMQADTSITRRFGGSGLGLVIAKKLTELMGGKLSMSSEESQGTTLTLDLPLKTQKNANPITKNTSEADTTTIYYEENTSLRIAISSILKQQNNKVIAVNSIEEMKRQAEKNNVIVSIPANPQKQITLLKEIKDISRHCAKLIFLSPNCTNLPVANNIAILNKPVRPSRIQQAIERTIRIEATDTKQRVAVKAIKVVVAEDNEFNSILINKILNSFNIQAFTATTGLEAITLVKEEKPDIVLMDAHMPIMDGFEATKHIKERWPSLPIIALTANIIESEHIALYKAGVSKVLLKPINDSQLFETINALTTNVLQVDENAQKITQVTDITKYDIHPQQLEQELQSLSRQLETAFQTYQIDAIREINHQIAGISGLYELPEIECCVSSLQALISKSTMDWPSIWKVIWRLKRILDSND</sequence>
<dbReference type="EC" id="2.7.13.3" evidence="3"/>
<keyword evidence="7 16" id="KW-0812">Transmembrane</keyword>
<keyword evidence="12" id="KW-0902">Two-component regulatory system</keyword>
<evidence type="ECO:0000259" key="18">
    <source>
        <dbReference type="PROSITE" id="PS50110"/>
    </source>
</evidence>
<feature type="domain" description="Histidine kinase" evidence="17">
    <location>
        <begin position="279"/>
        <end position="500"/>
    </location>
</feature>
<keyword evidence="10" id="KW-0067">ATP-binding</keyword>
<dbReference type="PROSITE" id="PS50110">
    <property type="entry name" value="RESPONSE_REGULATORY"/>
    <property type="match status" value="1"/>
</dbReference>
<dbReference type="InterPro" id="IPR004358">
    <property type="entry name" value="Sig_transdc_His_kin-like_C"/>
</dbReference>
<dbReference type="InterPro" id="IPR036097">
    <property type="entry name" value="HisK_dim/P_sf"/>
</dbReference>
<keyword evidence="21" id="KW-1185">Reference proteome</keyword>
<feature type="transmembrane region" description="Helical" evidence="16">
    <location>
        <begin position="156"/>
        <end position="175"/>
    </location>
</feature>
<feature type="domain" description="HAMP" evidence="19">
    <location>
        <begin position="180"/>
        <end position="232"/>
    </location>
</feature>
<comment type="subcellular location">
    <subcellularLocation>
        <location evidence="2">Cell inner membrane</location>
        <topology evidence="2">Multi-pass membrane protein</topology>
    </subcellularLocation>
</comment>
<dbReference type="InterPro" id="IPR011006">
    <property type="entry name" value="CheY-like_superfamily"/>
</dbReference>
<dbReference type="Gene3D" id="1.10.287.130">
    <property type="match status" value="1"/>
</dbReference>
<evidence type="ECO:0000313" key="21">
    <source>
        <dbReference type="Proteomes" id="UP000595332"/>
    </source>
</evidence>
<evidence type="ECO:0000256" key="6">
    <source>
        <dbReference type="ARBA" id="ARBA00022679"/>
    </source>
</evidence>
<evidence type="ECO:0000313" key="20">
    <source>
        <dbReference type="EMBL" id="BBB31222.1"/>
    </source>
</evidence>
<dbReference type="SMART" id="SM00448">
    <property type="entry name" value="REC"/>
    <property type="match status" value="1"/>
</dbReference>
<feature type="coiled-coil region" evidence="15">
    <location>
        <begin position="249"/>
        <end position="279"/>
    </location>
</feature>
<dbReference type="PROSITE" id="PS50885">
    <property type="entry name" value="HAMP"/>
    <property type="match status" value="1"/>
</dbReference>
<keyword evidence="5 14" id="KW-0597">Phosphoprotein</keyword>
<dbReference type="InterPro" id="IPR003594">
    <property type="entry name" value="HATPase_dom"/>
</dbReference>